<feature type="transmembrane region" description="Helical" evidence="1">
    <location>
        <begin position="265"/>
        <end position="286"/>
    </location>
</feature>
<sequence length="293" mass="30571">MTEGISPGRPRPGAGLRKGTIIKKKLNQAADVAEDVTNSRALEVVARAGFAVSGILHFFIGLIAVRLAVGGEGQADVSGAVQQLASQPAGPLLLWGSFAACVALAVWQTSDAVFDFEHLPRDKKITKKVRAALQALVYAGLSVTLGSFALGTRSDNSRSTSDMTVQVMSAPGGFVVLLVIGIGVAVAGVIYAIRGFRRSFLKYLRMPSHGHARTAVTATGVVGYTAKGVALFLAGLLIIMATVQARPEESTGLDGGLKALREQPFGPYMLAAVGAGLICYGIFMAVRSKLAKM</sequence>
<feature type="domain" description="DUF1206" evidence="2">
    <location>
        <begin position="222"/>
        <end position="287"/>
    </location>
</feature>
<dbReference type="AlphaFoldDB" id="A0A3N0C1N6"/>
<feature type="transmembrane region" description="Helical" evidence="1">
    <location>
        <begin position="89"/>
        <end position="110"/>
    </location>
</feature>
<gene>
    <name evidence="3" type="ORF">D7003_08635</name>
</gene>
<feature type="transmembrane region" description="Helical" evidence="1">
    <location>
        <begin position="131"/>
        <end position="150"/>
    </location>
</feature>
<feature type="transmembrane region" description="Helical" evidence="1">
    <location>
        <begin position="48"/>
        <end position="69"/>
    </location>
</feature>
<accession>A0A3N0C1N6</accession>
<dbReference type="InterPro" id="IPR009597">
    <property type="entry name" value="DUF1206"/>
</dbReference>
<evidence type="ECO:0000313" key="3">
    <source>
        <dbReference type="EMBL" id="RNL56368.1"/>
    </source>
</evidence>
<evidence type="ECO:0000259" key="2">
    <source>
        <dbReference type="Pfam" id="PF06724"/>
    </source>
</evidence>
<protein>
    <submittedName>
        <fullName evidence="3">DUF1206 domain-containing protein</fullName>
    </submittedName>
</protein>
<keyword evidence="1" id="KW-0812">Transmembrane</keyword>
<dbReference type="EMBL" id="RBED01000086">
    <property type="protein sequence ID" value="RNL56368.1"/>
    <property type="molecule type" value="Genomic_DNA"/>
</dbReference>
<dbReference type="OrthoDB" id="4552598at2"/>
<dbReference type="Pfam" id="PF06724">
    <property type="entry name" value="DUF1206"/>
    <property type="match status" value="3"/>
</dbReference>
<evidence type="ECO:0000256" key="1">
    <source>
        <dbReference type="SAM" id="Phobius"/>
    </source>
</evidence>
<keyword evidence="4" id="KW-1185">Reference proteome</keyword>
<dbReference type="Proteomes" id="UP000273807">
    <property type="component" value="Unassembled WGS sequence"/>
</dbReference>
<comment type="caution">
    <text evidence="3">The sequence shown here is derived from an EMBL/GenBank/DDBJ whole genome shotgun (WGS) entry which is preliminary data.</text>
</comment>
<name>A0A3N0C1N6_9MICC</name>
<keyword evidence="1" id="KW-1133">Transmembrane helix</keyword>
<evidence type="ECO:0000313" key="4">
    <source>
        <dbReference type="Proteomes" id="UP000273807"/>
    </source>
</evidence>
<feature type="domain" description="DUF1206" evidence="2">
    <location>
        <begin position="48"/>
        <end position="114"/>
    </location>
</feature>
<organism evidence="3 4">
    <name type="scientific">Arthrobacter oryzae</name>
    <dbReference type="NCBI Taxonomy" id="409290"/>
    <lineage>
        <taxon>Bacteria</taxon>
        <taxon>Bacillati</taxon>
        <taxon>Actinomycetota</taxon>
        <taxon>Actinomycetes</taxon>
        <taxon>Micrococcales</taxon>
        <taxon>Micrococcaceae</taxon>
        <taxon>Arthrobacter</taxon>
    </lineage>
</organism>
<proteinExistence type="predicted"/>
<reference evidence="3 4" key="1">
    <citation type="submission" date="2018-10" db="EMBL/GenBank/DDBJ databases">
        <title>Genome sequencing of Arthrobacter oryzae TNB02.</title>
        <authorList>
            <person name="Cho Y.-J."/>
            <person name="Cho A."/>
            <person name="Kim O.-S."/>
        </authorList>
    </citation>
    <scope>NUCLEOTIDE SEQUENCE [LARGE SCALE GENOMIC DNA]</scope>
    <source>
        <strain evidence="3 4">TNB02</strain>
    </source>
</reference>
<feature type="domain" description="DUF1206" evidence="2">
    <location>
        <begin position="132"/>
        <end position="198"/>
    </location>
</feature>
<keyword evidence="1" id="KW-0472">Membrane</keyword>
<feature type="transmembrane region" description="Helical" evidence="1">
    <location>
        <begin position="214"/>
        <end position="245"/>
    </location>
</feature>
<feature type="transmembrane region" description="Helical" evidence="1">
    <location>
        <begin position="170"/>
        <end position="193"/>
    </location>
</feature>